<dbReference type="EMBL" id="NKCI01000331">
    <property type="protein sequence ID" value="RSL43249.1"/>
    <property type="molecule type" value="Genomic_DNA"/>
</dbReference>
<proteinExistence type="predicted"/>
<name>A0A428NR45_9HYPO</name>
<dbReference type="AlphaFoldDB" id="A0A428NR45"/>
<comment type="caution">
    <text evidence="2">The sequence shown here is derived from an EMBL/GenBank/DDBJ whole genome shotgun (WGS) entry which is preliminary data.</text>
</comment>
<keyword evidence="3" id="KW-1185">Reference proteome</keyword>
<organism evidence="2 3">
    <name type="scientific">Fusarium duplospermum</name>
    <dbReference type="NCBI Taxonomy" id="1325734"/>
    <lineage>
        <taxon>Eukaryota</taxon>
        <taxon>Fungi</taxon>
        <taxon>Dikarya</taxon>
        <taxon>Ascomycota</taxon>
        <taxon>Pezizomycotina</taxon>
        <taxon>Sordariomycetes</taxon>
        <taxon>Hypocreomycetidae</taxon>
        <taxon>Hypocreales</taxon>
        <taxon>Nectriaceae</taxon>
        <taxon>Fusarium</taxon>
        <taxon>Fusarium solani species complex</taxon>
    </lineage>
</organism>
<evidence type="ECO:0000256" key="1">
    <source>
        <dbReference type="SAM" id="MobiDB-lite"/>
    </source>
</evidence>
<feature type="region of interest" description="Disordered" evidence="1">
    <location>
        <begin position="1"/>
        <end position="72"/>
    </location>
</feature>
<protein>
    <submittedName>
        <fullName evidence="2">Uncharacterized protein</fullName>
    </submittedName>
</protein>
<evidence type="ECO:0000313" key="3">
    <source>
        <dbReference type="Proteomes" id="UP000288168"/>
    </source>
</evidence>
<dbReference type="Proteomes" id="UP000288168">
    <property type="component" value="Unassembled WGS sequence"/>
</dbReference>
<feature type="compositionally biased region" description="Polar residues" evidence="1">
    <location>
        <begin position="26"/>
        <end position="36"/>
    </location>
</feature>
<evidence type="ECO:0000313" key="2">
    <source>
        <dbReference type="EMBL" id="RSL43249.1"/>
    </source>
</evidence>
<accession>A0A428NR45</accession>
<reference evidence="2 3" key="1">
    <citation type="submission" date="2017-06" db="EMBL/GenBank/DDBJ databases">
        <title>Comparative genomic analysis of Ambrosia Fusariam Clade fungi.</title>
        <authorList>
            <person name="Stajich J.E."/>
            <person name="Carrillo J."/>
            <person name="Kijimoto T."/>
            <person name="Eskalen A."/>
            <person name="O'Donnell K."/>
            <person name="Kasson M."/>
        </authorList>
    </citation>
    <scope>NUCLEOTIDE SEQUENCE [LARGE SCALE GENOMIC DNA]</scope>
    <source>
        <strain evidence="2 3">NRRL62584</strain>
    </source>
</reference>
<feature type="compositionally biased region" description="Basic and acidic residues" evidence="1">
    <location>
        <begin position="42"/>
        <end position="52"/>
    </location>
</feature>
<sequence>MPNLVEADTWSTVARSGSPRPPPNGDNVTPPSTSGSGPVKPSSEEEQKRMQDELLFGIGAHIGTEGPKPASG</sequence>
<dbReference type="OrthoDB" id="5105368at2759"/>
<gene>
    <name evidence="2" type="ORF">CEP54_015157</name>
</gene>